<evidence type="ECO:0000313" key="2">
    <source>
        <dbReference type="EMBL" id="RDU67507.1"/>
    </source>
</evidence>
<dbReference type="SUPFAM" id="SSF50475">
    <property type="entry name" value="FMN-binding split barrel"/>
    <property type="match status" value="1"/>
</dbReference>
<dbReference type="Pfam" id="PF01243">
    <property type="entry name" value="PNPOx_N"/>
    <property type="match status" value="1"/>
</dbReference>
<comment type="caution">
    <text evidence="2">The sequence shown here is derived from an EMBL/GenBank/DDBJ whole genome shotgun (WGS) entry which is preliminary data.</text>
</comment>
<evidence type="ECO:0000313" key="3">
    <source>
        <dbReference type="Proteomes" id="UP000256379"/>
    </source>
</evidence>
<keyword evidence="3" id="KW-1185">Reference proteome</keyword>
<dbReference type="EMBL" id="NXLQ01000001">
    <property type="protein sequence ID" value="RDU67507.1"/>
    <property type="molecule type" value="Genomic_DNA"/>
</dbReference>
<dbReference type="InterPro" id="IPR012349">
    <property type="entry name" value="Split_barrel_FMN-bd"/>
</dbReference>
<name>A0A3D8IQD9_9HELI</name>
<dbReference type="Gene3D" id="2.30.110.10">
    <property type="entry name" value="Electron Transport, Fmn-binding Protein, Chain A"/>
    <property type="match status" value="1"/>
</dbReference>
<dbReference type="AlphaFoldDB" id="A0A3D8IQD9"/>
<protein>
    <recommendedName>
        <fullName evidence="1">Pyridoxamine 5'-phosphate oxidase N-terminal domain-containing protein</fullName>
    </recommendedName>
</protein>
<dbReference type="PANTHER" id="PTHR34818:SF1">
    <property type="entry name" value="PROTEIN BLI-3"/>
    <property type="match status" value="1"/>
</dbReference>
<dbReference type="OrthoDB" id="9792542at2"/>
<evidence type="ECO:0000259" key="1">
    <source>
        <dbReference type="Pfam" id="PF01243"/>
    </source>
</evidence>
<dbReference type="Proteomes" id="UP000256379">
    <property type="component" value="Unassembled WGS sequence"/>
</dbReference>
<dbReference type="InterPro" id="IPR011576">
    <property type="entry name" value="Pyridox_Oxase_N"/>
</dbReference>
<sequence length="133" mass="15711">MGELQEIMRFLDANRIQILSTISDNKPISRPIGSAMLCNDRIWYCMNNDKPMFSQLQHNPFICICVCASDFSWIRIHAKVVFSNNREIKYIYLQRPTSSFKSVDDPRFSIFYLTHIHAQIYRKGQLKEFVVKE</sequence>
<reference evidence="2 3" key="1">
    <citation type="submission" date="2018-04" db="EMBL/GenBank/DDBJ databases">
        <title>Novel Campyloabacter and Helicobacter Species and Strains.</title>
        <authorList>
            <person name="Mannion A.J."/>
            <person name="Shen Z."/>
            <person name="Fox J.G."/>
        </authorList>
    </citation>
    <scope>NUCLEOTIDE SEQUENCE [LARGE SCALE GENOMIC DNA]</scope>
    <source>
        <strain evidence="2 3">MIT 17-337</strain>
    </source>
</reference>
<dbReference type="RefSeq" id="WP_115542035.1">
    <property type="nucleotide sequence ID" value="NZ_NXLQ01000001.1"/>
</dbReference>
<accession>A0A3D8IQD9</accession>
<organism evidence="2 3">
    <name type="scientific">Helicobacter didelphidarum</name>
    <dbReference type="NCBI Taxonomy" id="2040648"/>
    <lineage>
        <taxon>Bacteria</taxon>
        <taxon>Pseudomonadati</taxon>
        <taxon>Campylobacterota</taxon>
        <taxon>Epsilonproteobacteria</taxon>
        <taxon>Campylobacterales</taxon>
        <taxon>Helicobacteraceae</taxon>
        <taxon>Helicobacter</taxon>
    </lineage>
</organism>
<feature type="domain" description="Pyridoxamine 5'-phosphate oxidase N-terminal" evidence="1">
    <location>
        <begin position="5"/>
        <end position="92"/>
    </location>
</feature>
<dbReference type="PANTHER" id="PTHR34818">
    <property type="entry name" value="PROTEIN BLI-3"/>
    <property type="match status" value="1"/>
</dbReference>
<gene>
    <name evidence="2" type="ORF">CQA53_00310</name>
</gene>
<dbReference type="InterPro" id="IPR052917">
    <property type="entry name" value="Stress-Dev_Protein"/>
</dbReference>
<proteinExistence type="predicted"/>